<protein>
    <submittedName>
        <fullName evidence="1">Uncharacterized protein</fullName>
    </submittedName>
</protein>
<reference evidence="1" key="1">
    <citation type="submission" date="2023-10" db="EMBL/GenBank/DDBJ databases">
        <authorList>
            <person name="Domelevo Entfellner J.-B."/>
        </authorList>
    </citation>
    <scope>NUCLEOTIDE SEQUENCE</scope>
</reference>
<dbReference type="Proteomes" id="UP001189624">
    <property type="component" value="Chromosome 3"/>
</dbReference>
<evidence type="ECO:0000313" key="2">
    <source>
        <dbReference type="Proteomes" id="UP001189624"/>
    </source>
</evidence>
<accession>A0AA86VJU9</accession>
<organism evidence="1 2">
    <name type="scientific">Sphenostylis stenocarpa</name>
    <dbReference type="NCBI Taxonomy" id="92480"/>
    <lineage>
        <taxon>Eukaryota</taxon>
        <taxon>Viridiplantae</taxon>
        <taxon>Streptophyta</taxon>
        <taxon>Embryophyta</taxon>
        <taxon>Tracheophyta</taxon>
        <taxon>Spermatophyta</taxon>
        <taxon>Magnoliopsida</taxon>
        <taxon>eudicotyledons</taxon>
        <taxon>Gunneridae</taxon>
        <taxon>Pentapetalae</taxon>
        <taxon>rosids</taxon>
        <taxon>fabids</taxon>
        <taxon>Fabales</taxon>
        <taxon>Fabaceae</taxon>
        <taxon>Papilionoideae</taxon>
        <taxon>50 kb inversion clade</taxon>
        <taxon>NPAAA clade</taxon>
        <taxon>indigoferoid/millettioid clade</taxon>
        <taxon>Phaseoleae</taxon>
        <taxon>Sphenostylis</taxon>
    </lineage>
</organism>
<proteinExistence type="predicted"/>
<dbReference type="Gramene" id="rna-AYBTSS11_LOCUS10553">
    <property type="protein sequence ID" value="CAJ1941925.1"/>
    <property type="gene ID" value="gene-AYBTSS11_LOCUS10553"/>
</dbReference>
<dbReference type="EMBL" id="OY731400">
    <property type="protein sequence ID" value="CAJ1941925.1"/>
    <property type="molecule type" value="Genomic_DNA"/>
</dbReference>
<sequence length="89" mass="10287">MRTRRASTRDDARLDGVTNVGRCVPLRWRDQRRDEPLCATKKHLKRRFSTAMNNHRNVSFRYCTIVSKPLLVTSASANDAKNPGFRNLN</sequence>
<dbReference type="AlphaFoldDB" id="A0AA86VJU9"/>
<keyword evidence="2" id="KW-1185">Reference proteome</keyword>
<name>A0AA86VJU9_9FABA</name>
<gene>
    <name evidence="1" type="ORF">AYBTSS11_LOCUS10553</name>
</gene>
<evidence type="ECO:0000313" key="1">
    <source>
        <dbReference type="EMBL" id="CAJ1941925.1"/>
    </source>
</evidence>